<reference evidence="4 5" key="1">
    <citation type="submission" date="2018-03" db="EMBL/GenBank/DDBJ databases">
        <title>Draft Genome Sequences of the Obligatory Marine Myxobacteria Enhygromyxa salina SWB007.</title>
        <authorList>
            <person name="Poehlein A."/>
            <person name="Moghaddam J.A."/>
            <person name="Harms H."/>
            <person name="Alanjari M."/>
            <person name="Koenig G.M."/>
            <person name="Daniel R."/>
            <person name="Schaeberle T.F."/>
        </authorList>
    </citation>
    <scope>NUCLEOTIDE SEQUENCE [LARGE SCALE GENOMIC DNA]</scope>
    <source>
        <strain evidence="4 5">SWB007</strain>
    </source>
</reference>
<dbReference type="Proteomes" id="UP000238823">
    <property type="component" value="Unassembled WGS sequence"/>
</dbReference>
<comment type="caution">
    <text evidence="4">The sequence shown here is derived from an EMBL/GenBank/DDBJ whole genome shotgun (WGS) entry which is preliminary data.</text>
</comment>
<dbReference type="SUPFAM" id="SSF53300">
    <property type="entry name" value="vWA-like"/>
    <property type="match status" value="1"/>
</dbReference>
<accession>A0A2S9YC72</accession>
<proteinExistence type="predicted"/>
<dbReference type="RefSeq" id="WP_106092418.1">
    <property type="nucleotide sequence ID" value="NZ_PVNL01000111.1"/>
</dbReference>
<evidence type="ECO:0000313" key="5">
    <source>
        <dbReference type="Proteomes" id="UP000238823"/>
    </source>
</evidence>
<dbReference type="AlphaFoldDB" id="A0A2S9YC72"/>
<evidence type="ECO:0000259" key="3">
    <source>
        <dbReference type="PROSITE" id="PS50234"/>
    </source>
</evidence>
<dbReference type="EMBL" id="PVNL01000111">
    <property type="protein sequence ID" value="PRQ02710.1"/>
    <property type="molecule type" value="Genomic_DNA"/>
</dbReference>
<protein>
    <submittedName>
        <fullName evidence="4">von Willebrand factor type A domain protein</fullName>
    </submittedName>
</protein>
<evidence type="ECO:0000313" key="4">
    <source>
        <dbReference type="EMBL" id="PRQ02710.1"/>
    </source>
</evidence>
<feature type="region of interest" description="Disordered" evidence="1">
    <location>
        <begin position="26"/>
        <end position="65"/>
    </location>
</feature>
<feature type="signal peptide" evidence="2">
    <location>
        <begin position="1"/>
        <end position="21"/>
    </location>
</feature>
<organism evidence="4 5">
    <name type="scientific">Enhygromyxa salina</name>
    <dbReference type="NCBI Taxonomy" id="215803"/>
    <lineage>
        <taxon>Bacteria</taxon>
        <taxon>Pseudomonadati</taxon>
        <taxon>Myxococcota</taxon>
        <taxon>Polyangia</taxon>
        <taxon>Nannocystales</taxon>
        <taxon>Nannocystaceae</taxon>
        <taxon>Enhygromyxa</taxon>
    </lineage>
</organism>
<name>A0A2S9YC72_9BACT</name>
<dbReference type="InterPro" id="IPR036465">
    <property type="entry name" value="vWFA_dom_sf"/>
</dbReference>
<keyword evidence="2" id="KW-0732">Signal</keyword>
<dbReference type="InterPro" id="IPR002035">
    <property type="entry name" value="VWF_A"/>
</dbReference>
<evidence type="ECO:0000256" key="2">
    <source>
        <dbReference type="SAM" id="SignalP"/>
    </source>
</evidence>
<dbReference type="OrthoDB" id="5495054at2"/>
<gene>
    <name evidence="4" type="ORF">ENSA7_55390</name>
</gene>
<sequence length="414" mass="42267">MSRASSFTSASLLALLSIACANETERPTDTTGVTTLAATSTDGSETADSADTTTTTNTNADDGDPCTNADDCAPGQVCYPASGECGPAGGCGIDDDCPEGQICEDNLCVIGGECGGFEFSIEAVPPNLLIMLDRSGSMDGSVPNTNLNRWEVAKVAIEQVTTSFDEQIRFGLATYSACVGNGCSAGTVVVPIADQNAAAINGFLATTVGAGSNNGDNVNNQGLIEYLCDSGDPETSTGKSLQAQVANPSLQDLERDNAILLITDGAESGSCVDNGNDGPTAAGNLFGQAIPVKVFAVGFGGANVGEVNDIAEAGGTETGYLADQAAELDMALAQIANAVATCTFELDQVPPDPNEIFVFFDKDPAGVPNDPNNGWTYDPMTNTVTFHGTACEAIKSGVIVDIDIVYGCNEPPIG</sequence>
<dbReference type="Pfam" id="PF00092">
    <property type="entry name" value="VWA"/>
    <property type="match status" value="1"/>
</dbReference>
<feature type="domain" description="VWFA" evidence="3">
    <location>
        <begin position="127"/>
        <end position="339"/>
    </location>
</feature>
<feature type="compositionally biased region" description="Low complexity" evidence="1">
    <location>
        <begin position="29"/>
        <end position="60"/>
    </location>
</feature>
<dbReference type="PROSITE" id="PS51257">
    <property type="entry name" value="PROKAR_LIPOPROTEIN"/>
    <property type="match status" value="1"/>
</dbReference>
<evidence type="ECO:0000256" key="1">
    <source>
        <dbReference type="SAM" id="MobiDB-lite"/>
    </source>
</evidence>
<dbReference type="PROSITE" id="PS50234">
    <property type="entry name" value="VWFA"/>
    <property type="match status" value="1"/>
</dbReference>
<dbReference type="Gene3D" id="3.40.50.410">
    <property type="entry name" value="von Willebrand factor, type A domain"/>
    <property type="match status" value="1"/>
</dbReference>
<feature type="chain" id="PRO_5015485357" evidence="2">
    <location>
        <begin position="22"/>
        <end position="414"/>
    </location>
</feature>
<dbReference type="SMART" id="SM00327">
    <property type="entry name" value="VWA"/>
    <property type="match status" value="1"/>
</dbReference>